<dbReference type="AlphaFoldDB" id="A0A2T2YCI7"/>
<keyword evidence="3" id="KW-1185">Reference proteome</keyword>
<evidence type="ECO:0000256" key="1">
    <source>
        <dbReference type="SAM" id="MobiDB-lite"/>
    </source>
</evidence>
<proteinExistence type="predicted"/>
<organism evidence="2 3">
    <name type="scientific">Adhaeribacter arboris</name>
    <dbReference type="NCBI Taxonomy" id="2072846"/>
    <lineage>
        <taxon>Bacteria</taxon>
        <taxon>Pseudomonadati</taxon>
        <taxon>Bacteroidota</taxon>
        <taxon>Cytophagia</taxon>
        <taxon>Cytophagales</taxon>
        <taxon>Hymenobacteraceae</taxon>
        <taxon>Adhaeribacter</taxon>
    </lineage>
</organism>
<feature type="region of interest" description="Disordered" evidence="1">
    <location>
        <begin position="27"/>
        <end position="47"/>
    </location>
</feature>
<sequence>MYKLLLRITNTRLAVEGLLRFRCRGTSTQERRKLRPARKSQTGPTGQEASWLLIKLDSTRAWRLEKAPSKNIMIKTITPAPPNL</sequence>
<dbReference type="Proteomes" id="UP000240357">
    <property type="component" value="Unassembled WGS sequence"/>
</dbReference>
<protein>
    <submittedName>
        <fullName evidence="2">Uncharacterized protein</fullName>
    </submittedName>
</protein>
<dbReference type="EMBL" id="PYFT01000001">
    <property type="protein sequence ID" value="PSR53227.1"/>
    <property type="molecule type" value="Genomic_DNA"/>
</dbReference>
<comment type="caution">
    <text evidence="2">The sequence shown here is derived from an EMBL/GenBank/DDBJ whole genome shotgun (WGS) entry which is preliminary data.</text>
</comment>
<evidence type="ECO:0000313" key="3">
    <source>
        <dbReference type="Proteomes" id="UP000240357"/>
    </source>
</evidence>
<reference evidence="2 3" key="1">
    <citation type="submission" date="2018-03" db="EMBL/GenBank/DDBJ databases">
        <title>Adhaeribacter sp. HMF7605 Genome sequencing and assembly.</title>
        <authorList>
            <person name="Kang H."/>
            <person name="Kang J."/>
            <person name="Cha I."/>
            <person name="Kim H."/>
            <person name="Joh K."/>
        </authorList>
    </citation>
    <scope>NUCLEOTIDE SEQUENCE [LARGE SCALE GENOMIC DNA]</scope>
    <source>
        <strain evidence="2 3">HMF7605</strain>
    </source>
</reference>
<evidence type="ECO:0000313" key="2">
    <source>
        <dbReference type="EMBL" id="PSR53227.1"/>
    </source>
</evidence>
<gene>
    <name evidence="2" type="ORF">AHMF7605_06635</name>
</gene>
<name>A0A2T2YCI7_9BACT</name>
<accession>A0A2T2YCI7</accession>